<evidence type="ECO:0000313" key="1">
    <source>
        <dbReference type="EMBL" id="KFM63894.1"/>
    </source>
</evidence>
<keyword evidence="2" id="KW-1185">Reference proteome</keyword>
<proteinExistence type="predicted"/>
<gene>
    <name evidence="1" type="ORF">X975_22951</name>
</gene>
<dbReference type="Proteomes" id="UP000054359">
    <property type="component" value="Unassembled WGS sequence"/>
</dbReference>
<feature type="non-terminal residue" evidence="1">
    <location>
        <position position="80"/>
    </location>
</feature>
<accession>A0A087TFK5</accession>
<dbReference type="EMBL" id="KK114990">
    <property type="protein sequence ID" value="KFM63894.1"/>
    <property type="molecule type" value="Genomic_DNA"/>
</dbReference>
<reference evidence="1 2" key="1">
    <citation type="submission" date="2013-11" db="EMBL/GenBank/DDBJ databases">
        <title>Genome sequencing of Stegodyphus mimosarum.</title>
        <authorList>
            <person name="Bechsgaard J."/>
        </authorList>
    </citation>
    <scope>NUCLEOTIDE SEQUENCE [LARGE SCALE GENOMIC DNA]</scope>
</reference>
<organism evidence="1 2">
    <name type="scientific">Stegodyphus mimosarum</name>
    <name type="common">African social velvet spider</name>
    <dbReference type="NCBI Taxonomy" id="407821"/>
    <lineage>
        <taxon>Eukaryota</taxon>
        <taxon>Metazoa</taxon>
        <taxon>Ecdysozoa</taxon>
        <taxon>Arthropoda</taxon>
        <taxon>Chelicerata</taxon>
        <taxon>Arachnida</taxon>
        <taxon>Araneae</taxon>
        <taxon>Araneomorphae</taxon>
        <taxon>Entelegynae</taxon>
        <taxon>Eresoidea</taxon>
        <taxon>Eresidae</taxon>
        <taxon>Stegodyphus</taxon>
    </lineage>
</organism>
<protein>
    <submittedName>
        <fullName evidence="1">Uncharacterized protein</fullName>
    </submittedName>
</protein>
<evidence type="ECO:0000313" key="2">
    <source>
        <dbReference type="Proteomes" id="UP000054359"/>
    </source>
</evidence>
<name>A0A087TFK5_STEMI</name>
<dbReference type="AlphaFoldDB" id="A0A087TFK5"/>
<sequence>MLADRITTQTPATISEGPNFFEESFTRRPKKVRPPGGSRYLNRKRKPNMRNTEYLYSLIGDDFQPEWMSTKKPKKPWKPV</sequence>